<dbReference type="OrthoDB" id="2505440at2759"/>
<evidence type="ECO:0000313" key="3">
    <source>
        <dbReference type="Proteomes" id="UP000499080"/>
    </source>
</evidence>
<accession>A0A4Y2B9Q4</accession>
<reference evidence="2 3" key="1">
    <citation type="journal article" date="2019" name="Sci. Rep.">
        <title>Orb-weaving spider Araneus ventricosus genome elucidates the spidroin gene catalogue.</title>
        <authorList>
            <person name="Kono N."/>
            <person name="Nakamura H."/>
            <person name="Ohtoshi R."/>
            <person name="Moran D.A.P."/>
            <person name="Shinohara A."/>
            <person name="Yoshida Y."/>
            <person name="Fujiwara M."/>
            <person name="Mori M."/>
            <person name="Tomita M."/>
            <person name="Arakawa K."/>
        </authorList>
    </citation>
    <scope>NUCLEOTIDE SEQUENCE [LARGE SCALE GENOMIC DNA]</scope>
</reference>
<evidence type="ECO:0000313" key="2">
    <source>
        <dbReference type="EMBL" id="GBL88055.1"/>
    </source>
</evidence>
<dbReference type="SUPFAM" id="SSF54447">
    <property type="entry name" value="ssDNA-binding transcriptional regulator domain"/>
    <property type="match status" value="1"/>
</dbReference>
<dbReference type="Proteomes" id="UP000499080">
    <property type="component" value="Unassembled WGS sequence"/>
</dbReference>
<dbReference type="EMBL" id="BGPR01000057">
    <property type="protein sequence ID" value="GBL88055.1"/>
    <property type="molecule type" value="Genomic_DNA"/>
</dbReference>
<proteinExistence type="predicted"/>
<evidence type="ECO:0000256" key="1">
    <source>
        <dbReference type="SAM" id="MobiDB-lite"/>
    </source>
</evidence>
<comment type="caution">
    <text evidence="2">The sequence shown here is derived from an EMBL/GenBank/DDBJ whole genome shotgun (WGS) entry which is preliminary data.</text>
</comment>
<protein>
    <submittedName>
        <fullName evidence="2">Uncharacterized protein</fullName>
    </submittedName>
</protein>
<gene>
    <name evidence="2" type="ORF">AVEN_133712_1</name>
</gene>
<dbReference type="Gene3D" id="2.30.31.10">
    <property type="entry name" value="Transcriptional Coactivator Pc4, Chain A"/>
    <property type="match status" value="1"/>
</dbReference>
<dbReference type="GO" id="GO:0006355">
    <property type="term" value="P:regulation of DNA-templated transcription"/>
    <property type="evidence" value="ECO:0007669"/>
    <property type="project" value="InterPro"/>
</dbReference>
<dbReference type="AlphaFoldDB" id="A0A4Y2B9Q4"/>
<dbReference type="GO" id="GO:0003677">
    <property type="term" value="F:DNA binding"/>
    <property type="evidence" value="ECO:0007669"/>
    <property type="project" value="InterPro"/>
</dbReference>
<keyword evidence="3" id="KW-1185">Reference proteome</keyword>
<sequence length="414" mass="47339">MKRASSESASSTTPVKKPSTFNNTGGFTADSIPQHHYYLGEDNYAVISDFGDVLNVHIRKFKTNENGRIFPTKNGVSFSPYVWESLVTEMDNSSLPSETGKVLIVRDTLFLSTAWIEDKPFISFQRYVTKVNFSRQFLPSVCLLTETEWDQLQFIRKKISDSCKSLMFGNFLKKIILLEVSSRSKRTNLQMNLSDIEMVLSTSLTEILADNIRSRIDDVLVYKGCLENQANQLGHDCVTMNFESRHCLYGDLAILSIDIELLVKEFVDKMRRIDLTEYLLASSYDEFIDSGKQYFLQERETPLTYVVHHRLAILLDTRGTDVLNLELDKPKYTYPKYDALANEENEFWDNSVAGNQGHQASATLIPHRSPLATPPETVKTINREERTVDAMQEKKRERKSARPLRTAAGIEKLK</sequence>
<feature type="region of interest" description="Disordered" evidence="1">
    <location>
        <begin position="1"/>
        <end position="23"/>
    </location>
</feature>
<dbReference type="InterPro" id="IPR009044">
    <property type="entry name" value="ssDNA-bd_transcriptional_reg"/>
</dbReference>
<organism evidence="2 3">
    <name type="scientific">Araneus ventricosus</name>
    <name type="common">Orbweaver spider</name>
    <name type="synonym">Epeira ventricosa</name>
    <dbReference type="NCBI Taxonomy" id="182803"/>
    <lineage>
        <taxon>Eukaryota</taxon>
        <taxon>Metazoa</taxon>
        <taxon>Ecdysozoa</taxon>
        <taxon>Arthropoda</taxon>
        <taxon>Chelicerata</taxon>
        <taxon>Arachnida</taxon>
        <taxon>Araneae</taxon>
        <taxon>Araneomorphae</taxon>
        <taxon>Entelegynae</taxon>
        <taxon>Araneoidea</taxon>
        <taxon>Araneidae</taxon>
        <taxon>Araneus</taxon>
    </lineage>
</organism>
<name>A0A4Y2B9Q4_ARAVE</name>
<feature type="region of interest" description="Disordered" evidence="1">
    <location>
        <begin position="389"/>
        <end position="414"/>
    </location>
</feature>